<dbReference type="AlphaFoldDB" id="A0AAN0JGM2"/>
<dbReference type="GO" id="GO:0038039">
    <property type="term" value="C:G protein-coupled receptor heterodimeric complex"/>
    <property type="evidence" value="ECO:0007669"/>
    <property type="project" value="TreeGrafter"/>
</dbReference>
<dbReference type="SUPFAM" id="SSF53822">
    <property type="entry name" value="Periplasmic binding protein-like I"/>
    <property type="match status" value="1"/>
</dbReference>
<keyword evidence="2 9" id="KW-0812">Transmembrane</keyword>
<dbReference type="RefSeq" id="XP_019855937.1">
    <property type="nucleotide sequence ID" value="XM_020000378.1"/>
</dbReference>
<evidence type="ECO:0000256" key="6">
    <source>
        <dbReference type="ARBA" id="ARBA00023170"/>
    </source>
</evidence>
<proteinExistence type="predicted"/>
<dbReference type="GO" id="GO:0004965">
    <property type="term" value="F:G protein-coupled GABA receptor activity"/>
    <property type="evidence" value="ECO:0007669"/>
    <property type="project" value="InterPro"/>
</dbReference>
<evidence type="ECO:0000259" key="10">
    <source>
        <dbReference type="Pfam" id="PF00003"/>
    </source>
</evidence>
<reference evidence="13" key="1">
    <citation type="journal article" date="2010" name="Nature">
        <title>The Amphimedon queenslandica genome and the evolution of animal complexity.</title>
        <authorList>
            <person name="Srivastava M."/>
            <person name="Simakov O."/>
            <person name="Chapman J."/>
            <person name="Fahey B."/>
            <person name="Gauthier M.E."/>
            <person name="Mitros T."/>
            <person name="Richards G.S."/>
            <person name="Conaco C."/>
            <person name="Dacre M."/>
            <person name="Hellsten U."/>
            <person name="Larroux C."/>
            <person name="Putnam N.H."/>
            <person name="Stanke M."/>
            <person name="Adamska M."/>
            <person name="Darling A."/>
            <person name="Degnan S.M."/>
            <person name="Oakley T.H."/>
            <person name="Plachetzki D.C."/>
            <person name="Zhai Y."/>
            <person name="Adamski M."/>
            <person name="Calcino A."/>
            <person name="Cummins S.F."/>
            <person name="Goodstein D.M."/>
            <person name="Harris C."/>
            <person name="Jackson D.J."/>
            <person name="Leys S.P."/>
            <person name="Shu S."/>
            <person name="Woodcroft B.J."/>
            <person name="Vervoort M."/>
            <person name="Kosik K.S."/>
            <person name="Manning G."/>
            <person name="Degnan B.M."/>
            <person name="Rokhsar D.S."/>
        </authorList>
    </citation>
    <scope>NUCLEOTIDE SEQUENCE [LARGE SCALE GENOMIC DNA]</scope>
</reference>
<keyword evidence="7" id="KW-0325">Glycoprotein</keyword>
<keyword evidence="13" id="KW-1185">Reference proteome</keyword>
<name>A0AAN0JGM2_AMPQE</name>
<feature type="transmembrane region" description="Helical" evidence="9">
    <location>
        <begin position="736"/>
        <end position="758"/>
    </location>
</feature>
<dbReference type="GO" id="GO:0007214">
    <property type="term" value="P:gamma-aminobutyric acid signaling pathway"/>
    <property type="evidence" value="ECO:0007669"/>
    <property type="project" value="TreeGrafter"/>
</dbReference>
<feature type="transmembrane region" description="Helical" evidence="9">
    <location>
        <begin position="624"/>
        <end position="648"/>
    </location>
</feature>
<feature type="transmembrane region" description="Helical" evidence="9">
    <location>
        <begin position="673"/>
        <end position="695"/>
    </location>
</feature>
<feature type="transmembrane region" description="Helical" evidence="9">
    <location>
        <begin position="592"/>
        <end position="612"/>
    </location>
</feature>
<evidence type="ECO:0000259" key="11">
    <source>
        <dbReference type="Pfam" id="PF01094"/>
    </source>
</evidence>
<evidence type="ECO:0000256" key="9">
    <source>
        <dbReference type="SAM" id="Phobius"/>
    </source>
</evidence>
<dbReference type="GeneID" id="105313875"/>
<dbReference type="InterPro" id="IPR002455">
    <property type="entry name" value="GPCR3_GABA-B"/>
</dbReference>
<dbReference type="Pfam" id="PF00003">
    <property type="entry name" value="7tm_3"/>
    <property type="match status" value="1"/>
</dbReference>
<evidence type="ECO:0000256" key="2">
    <source>
        <dbReference type="ARBA" id="ARBA00022692"/>
    </source>
</evidence>
<dbReference type="InterPro" id="IPR017978">
    <property type="entry name" value="GPCR_3_C"/>
</dbReference>
<comment type="subcellular location">
    <subcellularLocation>
        <location evidence="1">Membrane</location>
        <topology evidence="1">Multi-pass membrane protein</topology>
    </subcellularLocation>
</comment>
<evidence type="ECO:0000256" key="4">
    <source>
        <dbReference type="ARBA" id="ARBA00023040"/>
    </source>
</evidence>
<keyword evidence="8" id="KW-0807">Transducer</keyword>
<dbReference type="InterPro" id="IPR001828">
    <property type="entry name" value="ANF_lig-bd_rcpt"/>
</dbReference>
<feature type="domain" description="G-protein coupled receptors family 3 profile" evidence="10">
    <location>
        <begin position="555"/>
        <end position="790"/>
    </location>
</feature>
<evidence type="ECO:0008006" key="14">
    <source>
        <dbReference type="Google" id="ProtNLM"/>
    </source>
</evidence>
<evidence type="ECO:0000256" key="8">
    <source>
        <dbReference type="ARBA" id="ARBA00023224"/>
    </source>
</evidence>
<protein>
    <recommendedName>
        <fullName evidence="14">G-protein coupled receptors family 3 profile domain-containing protein</fullName>
    </recommendedName>
</protein>
<dbReference type="PANTHER" id="PTHR10519:SF20">
    <property type="entry name" value="G-PROTEIN COUPLED RECEPTOR 156-RELATED"/>
    <property type="match status" value="1"/>
</dbReference>
<reference evidence="12" key="2">
    <citation type="submission" date="2024-06" db="UniProtKB">
        <authorList>
            <consortium name="EnsemblMetazoa"/>
        </authorList>
    </citation>
    <scope>IDENTIFICATION</scope>
</reference>
<organism evidence="12 13">
    <name type="scientific">Amphimedon queenslandica</name>
    <name type="common">Sponge</name>
    <dbReference type="NCBI Taxonomy" id="400682"/>
    <lineage>
        <taxon>Eukaryota</taxon>
        <taxon>Metazoa</taxon>
        <taxon>Porifera</taxon>
        <taxon>Demospongiae</taxon>
        <taxon>Heteroscleromorpha</taxon>
        <taxon>Haplosclerida</taxon>
        <taxon>Niphatidae</taxon>
        <taxon>Amphimedon</taxon>
    </lineage>
</organism>
<dbReference type="KEGG" id="aqu:105313875"/>
<evidence type="ECO:0000256" key="1">
    <source>
        <dbReference type="ARBA" id="ARBA00004141"/>
    </source>
</evidence>
<accession>A0AAN0JGM2</accession>
<keyword evidence="3 9" id="KW-1133">Transmembrane helix</keyword>
<dbReference type="EnsemblMetazoa" id="XM_020000378.1">
    <property type="protein sequence ID" value="XP_019855937.1"/>
    <property type="gene ID" value="LOC105313875"/>
</dbReference>
<keyword evidence="6" id="KW-0675">Receptor</keyword>
<keyword evidence="5 9" id="KW-0472">Membrane</keyword>
<evidence type="ECO:0000313" key="12">
    <source>
        <dbReference type="EnsemblMetazoa" id="XP_019855937.1"/>
    </source>
</evidence>
<dbReference type="InterPro" id="IPR028082">
    <property type="entry name" value="Peripla_BP_I"/>
</dbReference>
<feature type="transmembrane region" description="Helical" evidence="9">
    <location>
        <begin position="809"/>
        <end position="832"/>
    </location>
</feature>
<keyword evidence="4" id="KW-0297">G-protein coupled receptor</keyword>
<feature type="transmembrane region" description="Helical" evidence="9">
    <location>
        <begin position="551"/>
        <end position="571"/>
    </location>
</feature>
<feature type="transmembrane region" description="Helical" evidence="9">
    <location>
        <begin position="770"/>
        <end position="789"/>
    </location>
</feature>
<sequence>MRVGILEHVLARGYIFIPTPNHVTCSLAMSASMVWQQVLLFLFLNVERTQSSYLNCSIDTIYPLRFVGFFPCLNQWDEVGDCDRLTLTAVERAIAEINQDTNILRCFEIKLLAMKDPVQETTKLIEFLYNEHNDQPIHGVIGPYHPESAKMFAYIFGHYLSTLQVSYSVTSILDNRERYPYFHTTIPNDEYFSDVISKLLDYFDWQKVAILSTNDDKSVLTSGLIYRKLSMKSNNSLATPFDSFSDSAEDILSAAKLGDFRIFIAIVESTKARGLLCEAYQAGLTTAKHVWILGGLTDPNWWRVDDNANGSTIHHDCTNDQMKEAINSMLFVDIASKLPFTDEKFDFLTQVFNKTNLTETEFNYSLLHSKVFNAYDAARILALTWNVTINNYTTEELHNLLNQSWKISNEERHNLVETLQYNLINNISPYTGLAGKYDFNDTQGILGSATITQFIGNGECVIGYYESANTSHILPLQHCHARCCCNATWKGNEECVIGYYESANASHILPLQHCHARCCCNATWKGNYLPYDRHCKNGSSCTCRRTLDGNIVSSFVVYSVVLIFGIIFSLIMQAVNYRWRNNKYFKGSSPPLNVLITFGCTVGYINGLLFLANNYMGMTGKGRITPMCYVTMISSWFSLTLISSTILLKNWRIFRIFHNRSQKMMRHLSNTSLFIRISLLHIPVIIILIVGFVRFPVVKNELKFPYQCPGFPENVDTSVIEDQCIEKIGARDGWNFYIIIYLFFIWTSIIVLGTINCHSISSHFSNEGELAYVVGMMSIFIFSIYYFILPDLHNVPKNLSIVNQMNHSFGVPFVYYTVILSVLYGSKAIWILRDKKSQPKLLREKTDLATKFNNLHEEILALRYQLEKDDKEFLISRSKSSSPI</sequence>
<dbReference type="Pfam" id="PF01094">
    <property type="entry name" value="ANF_receptor"/>
    <property type="match status" value="1"/>
</dbReference>
<evidence type="ECO:0000313" key="13">
    <source>
        <dbReference type="Proteomes" id="UP000007879"/>
    </source>
</evidence>
<feature type="domain" description="Receptor ligand binding region" evidence="11">
    <location>
        <begin position="87"/>
        <end position="441"/>
    </location>
</feature>
<evidence type="ECO:0000256" key="7">
    <source>
        <dbReference type="ARBA" id="ARBA00023180"/>
    </source>
</evidence>
<evidence type="ECO:0000256" key="5">
    <source>
        <dbReference type="ARBA" id="ARBA00023136"/>
    </source>
</evidence>
<dbReference type="Proteomes" id="UP000007879">
    <property type="component" value="Unassembled WGS sequence"/>
</dbReference>
<evidence type="ECO:0000256" key="3">
    <source>
        <dbReference type="ARBA" id="ARBA00022989"/>
    </source>
</evidence>
<dbReference type="PANTHER" id="PTHR10519">
    <property type="entry name" value="GABA-B RECEPTOR"/>
    <property type="match status" value="1"/>
</dbReference>
<dbReference type="Gene3D" id="3.40.50.2300">
    <property type="match status" value="2"/>
</dbReference>